<reference evidence="5" key="1">
    <citation type="submission" date="2018-12" db="EMBL/GenBank/DDBJ databases">
        <title>Dusodibacter welbiota gen. nov., sp. nov., isolated from human faeces and emended description of the Oscillibacter genus.</title>
        <authorList>
            <person name="Le Roy T."/>
            <person name="Van der Smissen P."/>
            <person name="Delzenne N."/>
            <person name="Muccioli G."/>
            <person name="Collet J.F."/>
            <person name="Cani P.D."/>
        </authorList>
    </citation>
    <scope>NUCLEOTIDE SEQUENCE [LARGE SCALE GENOMIC DNA]</scope>
    <source>
        <strain evidence="5">J115</strain>
    </source>
</reference>
<dbReference type="InterPro" id="IPR003869">
    <property type="entry name" value="Polysac_CapD-like"/>
</dbReference>
<evidence type="ECO:0000256" key="2">
    <source>
        <dbReference type="SAM" id="Phobius"/>
    </source>
</evidence>
<sequence>MNHLRKQILFLCDSLILIVFSTFFSWFSLRYNLTDAVGQSVQLIQNFALLYACTVLFQLLFRTYDSLWRYAESKEYLSLLMAAFCGFFLYEVLSRIFLQSIISFMLLTCVASLWVLGMLLLRFAYRVYRSRVLFSKGSHQIPVAIVGAGAAGVQLLDELQSNPDSRYSVQCFFDDDLGKLGKRIHGVEVKGTISQVQERLRAMDIQEIIVAIPSAGENRRHEILQKLSGLERIKISVLPSTLDMIRQKPMRSQLREVRIEDLLGREPVYLDPAPVDAYLSGKTVLVTGGGGSIGSELCRQIVKHDPKELVIVDIYENNAYDIQQELLYQYGGRLNLKVEIASIRDRRRMRQIFATYRPDVVFHAAAHKHVPLMENSPQEAIRNNVFGTLNLVRAADEFCVQKFLLISTDKAVNPTSVMGASKRLCEMILQSMKGHSGTDFVAVRFGNVLGSNGSVVPLFQRQIAAGGPITVTDKRIIRYFMTIPEAAQLVLQTGAMARKNELFVLNMGQPVKILDLAENMIRLSGYVPYRDIDIVETGLRPGEKLYEELLIASRDIEQTENSQIFIERQPAITPGELREKLEILQEALEKDDSSCIREALHRVVPTFHEPEEVNCGQGAEVRIPQQAAFR</sequence>
<keyword evidence="2" id="KW-0812">Transmembrane</keyword>
<dbReference type="AlphaFoldDB" id="A0A4D7AM77"/>
<feature type="domain" description="Polysaccharide biosynthesis protein CapD-like" evidence="3">
    <location>
        <begin position="284"/>
        <end position="567"/>
    </location>
</feature>
<evidence type="ECO:0000259" key="3">
    <source>
        <dbReference type="Pfam" id="PF02719"/>
    </source>
</evidence>
<name>A0A4D7AM77_9FIRM</name>
<feature type="transmembrane region" description="Helical" evidence="2">
    <location>
        <begin position="137"/>
        <end position="156"/>
    </location>
</feature>
<dbReference type="GeneID" id="89521737"/>
<dbReference type="PANTHER" id="PTHR43318:SF1">
    <property type="entry name" value="POLYSACCHARIDE BIOSYNTHESIS PROTEIN EPSC-RELATED"/>
    <property type="match status" value="1"/>
</dbReference>
<evidence type="ECO:0000313" key="5">
    <source>
        <dbReference type="Proteomes" id="UP000298642"/>
    </source>
</evidence>
<dbReference type="KEGG" id="obj:EIO64_14125"/>
<comment type="similarity">
    <text evidence="1">Belongs to the polysaccharide synthase family.</text>
</comment>
<dbReference type="InterPro" id="IPR036291">
    <property type="entry name" value="NAD(P)-bd_dom_sf"/>
</dbReference>
<feature type="transmembrane region" description="Helical" evidence="2">
    <location>
        <begin position="104"/>
        <end position="125"/>
    </location>
</feature>
<dbReference type="EMBL" id="CP034413">
    <property type="protein sequence ID" value="QCI60209.1"/>
    <property type="molecule type" value="Genomic_DNA"/>
</dbReference>
<protein>
    <submittedName>
        <fullName evidence="4">Polysaccharide biosynthesis protein</fullName>
    </submittedName>
</protein>
<keyword evidence="5" id="KW-1185">Reference proteome</keyword>
<keyword evidence="2" id="KW-0472">Membrane</keyword>
<gene>
    <name evidence="4" type="ORF">EIO64_14125</name>
</gene>
<feature type="transmembrane region" description="Helical" evidence="2">
    <location>
        <begin position="47"/>
        <end position="64"/>
    </location>
</feature>
<dbReference type="Pfam" id="PF02719">
    <property type="entry name" value="Polysacc_synt_2"/>
    <property type="match status" value="1"/>
</dbReference>
<dbReference type="SUPFAM" id="SSF51735">
    <property type="entry name" value="NAD(P)-binding Rossmann-fold domains"/>
    <property type="match status" value="2"/>
</dbReference>
<dbReference type="InterPro" id="IPR051203">
    <property type="entry name" value="Polysaccharide_Synthase-Rel"/>
</dbReference>
<dbReference type="Gene3D" id="3.40.50.720">
    <property type="entry name" value="NAD(P)-binding Rossmann-like Domain"/>
    <property type="match status" value="2"/>
</dbReference>
<dbReference type="CDD" id="cd05237">
    <property type="entry name" value="UDP_invert_4-6DH_SDR_e"/>
    <property type="match status" value="1"/>
</dbReference>
<dbReference type="PANTHER" id="PTHR43318">
    <property type="entry name" value="UDP-N-ACETYLGLUCOSAMINE 4,6-DEHYDRATASE"/>
    <property type="match status" value="1"/>
</dbReference>
<dbReference type="Proteomes" id="UP000298642">
    <property type="component" value="Chromosome"/>
</dbReference>
<feature type="transmembrane region" description="Helical" evidence="2">
    <location>
        <begin position="76"/>
        <end position="98"/>
    </location>
</feature>
<proteinExistence type="inferred from homology"/>
<dbReference type="Pfam" id="PF13727">
    <property type="entry name" value="CoA_binding_3"/>
    <property type="match status" value="1"/>
</dbReference>
<evidence type="ECO:0000256" key="1">
    <source>
        <dbReference type="ARBA" id="ARBA00007430"/>
    </source>
</evidence>
<organism evidence="4 5">
    <name type="scientific">Dysosmobacter welbionis</name>
    <dbReference type="NCBI Taxonomy" id="2093857"/>
    <lineage>
        <taxon>Bacteria</taxon>
        <taxon>Bacillati</taxon>
        <taxon>Bacillota</taxon>
        <taxon>Clostridia</taxon>
        <taxon>Eubacteriales</taxon>
        <taxon>Oscillospiraceae</taxon>
        <taxon>Dysosmobacter</taxon>
    </lineage>
</organism>
<keyword evidence="2" id="KW-1133">Transmembrane helix</keyword>
<accession>A0A4D7AM77</accession>
<evidence type="ECO:0000313" key="4">
    <source>
        <dbReference type="EMBL" id="QCI60209.1"/>
    </source>
</evidence>
<dbReference type="RefSeq" id="WP_025543504.1">
    <property type="nucleotide sequence ID" value="NZ_CP034413.3"/>
</dbReference>
<feature type="transmembrane region" description="Helical" evidence="2">
    <location>
        <begin position="7"/>
        <end position="27"/>
    </location>
</feature>